<accession>A0A1I2QKD3</accession>
<evidence type="ECO:0000259" key="6">
    <source>
        <dbReference type="Pfam" id="PF04893"/>
    </source>
</evidence>
<comment type="subcellular location">
    <subcellularLocation>
        <location evidence="1">Membrane</location>
        <topology evidence="1">Multi-pass membrane protein</topology>
    </subcellularLocation>
</comment>
<protein>
    <submittedName>
        <fullName evidence="7">Yip1 domain-containing protein</fullName>
    </submittedName>
</protein>
<evidence type="ECO:0000256" key="3">
    <source>
        <dbReference type="ARBA" id="ARBA00022989"/>
    </source>
</evidence>
<keyword evidence="2 5" id="KW-0812">Transmembrane</keyword>
<reference evidence="7 8" key="1">
    <citation type="submission" date="2016-10" db="EMBL/GenBank/DDBJ databases">
        <authorList>
            <person name="de Groot N.N."/>
        </authorList>
    </citation>
    <scope>NUCLEOTIDE SEQUENCE [LARGE SCALE GENOMIC DNA]</scope>
    <source>
        <strain evidence="7 8">DSM 44945</strain>
    </source>
</reference>
<keyword evidence="4 5" id="KW-0472">Membrane</keyword>
<evidence type="ECO:0000256" key="2">
    <source>
        <dbReference type="ARBA" id="ARBA00022692"/>
    </source>
</evidence>
<dbReference type="OrthoDB" id="2987623at2"/>
<evidence type="ECO:0000313" key="8">
    <source>
        <dbReference type="Proteomes" id="UP000198661"/>
    </source>
</evidence>
<evidence type="ECO:0000256" key="4">
    <source>
        <dbReference type="ARBA" id="ARBA00023136"/>
    </source>
</evidence>
<dbReference type="RefSeq" id="WP_092039609.1">
    <property type="nucleotide sequence ID" value="NZ_FOOK01000024.1"/>
</dbReference>
<dbReference type="InterPro" id="IPR006977">
    <property type="entry name" value="Yip1_dom"/>
</dbReference>
<evidence type="ECO:0000256" key="5">
    <source>
        <dbReference type="SAM" id="Phobius"/>
    </source>
</evidence>
<feature type="transmembrane region" description="Helical" evidence="5">
    <location>
        <begin position="102"/>
        <end position="123"/>
    </location>
</feature>
<evidence type="ECO:0000313" key="7">
    <source>
        <dbReference type="EMBL" id="SFG28420.1"/>
    </source>
</evidence>
<dbReference type="Proteomes" id="UP000198661">
    <property type="component" value="Unassembled WGS sequence"/>
</dbReference>
<name>A0A1I2QKD3_9BACL</name>
<dbReference type="GO" id="GO:0016020">
    <property type="term" value="C:membrane"/>
    <property type="evidence" value="ECO:0007669"/>
    <property type="project" value="UniProtKB-SubCell"/>
</dbReference>
<feature type="transmembrane region" description="Helical" evidence="5">
    <location>
        <begin position="175"/>
        <end position="199"/>
    </location>
</feature>
<evidence type="ECO:0000256" key="1">
    <source>
        <dbReference type="ARBA" id="ARBA00004141"/>
    </source>
</evidence>
<dbReference type="AlphaFoldDB" id="A0A1I2QKD3"/>
<sequence length="200" mass="22469">MGENPVFSIWYRTGEVIEEKLENTSGKEMFWLITVFGIISMMDIASSINMGDKFSLAEILILSVIIGPLVGALNWGIYSLIVHGTSRLLGGAGTWRETRTTVAWATVIYSAKFLLWIPLLFLFGHELFLEETMALTNNLFLTVLFYLFSLFEFILQIVFIIVLSKGLAVAHRFSAWRGFGAQAILFAVNVFVILLRLFAG</sequence>
<feature type="transmembrane region" description="Helical" evidence="5">
    <location>
        <begin position="29"/>
        <end position="48"/>
    </location>
</feature>
<feature type="transmembrane region" description="Helical" evidence="5">
    <location>
        <begin position="60"/>
        <end position="81"/>
    </location>
</feature>
<feature type="domain" description="Yip1" evidence="6">
    <location>
        <begin position="13"/>
        <end position="194"/>
    </location>
</feature>
<gene>
    <name evidence="7" type="ORF">SAMN04488025_12441</name>
</gene>
<keyword evidence="3 5" id="KW-1133">Transmembrane helix</keyword>
<proteinExistence type="predicted"/>
<dbReference type="Pfam" id="PF04893">
    <property type="entry name" value="Yip1"/>
    <property type="match status" value="1"/>
</dbReference>
<dbReference type="STRING" id="201973.SAMN04488025_12441"/>
<organism evidence="7 8">
    <name type="scientific">Planifilum fulgidum</name>
    <dbReference type="NCBI Taxonomy" id="201973"/>
    <lineage>
        <taxon>Bacteria</taxon>
        <taxon>Bacillati</taxon>
        <taxon>Bacillota</taxon>
        <taxon>Bacilli</taxon>
        <taxon>Bacillales</taxon>
        <taxon>Thermoactinomycetaceae</taxon>
        <taxon>Planifilum</taxon>
    </lineage>
</organism>
<feature type="transmembrane region" description="Helical" evidence="5">
    <location>
        <begin position="143"/>
        <end position="163"/>
    </location>
</feature>
<keyword evidence="8" id="KW-1185">Reference proteome</keyword>
<dbReference type="EMBL" id="FOOK01000024">
    <property type="protein sequence ID" value="SFG28420.1"/>
    <property type="molecule type" value="Genomic_DNA"/>
</dbReference>